<dbReference type="Pfam" id="PF18030">
    <property type="entry name" value="Rimk_N"/>
    <property type="match status" value="1"/>
</dbReference>
<dbReference type="Pfam" id="PF08443">
    <property type="entry name" value="RimK"/>
    <property type="match status" value="1"/>
</dbReference>
<keyword evidence="3 12" id="KW-0436">Ligase</keyword>
<dbReference type="Gene3D" id="3.40.50.20">
    <property type="match status" value="1"/>
</dbReference>
<keyword evidence="8" id="KW-0648">Protein biosynthesis</keyword>
<keyword evidence="4" id="KW-0479">Metal-binding</keyword>
<evidence type="ECO:0000256" key="5">
    <source>
        <dbReference type="ARBA" id="ARBA00022741"/>
    </source>
</evidence>
<evidence type="ECO:0000256" key="4">
    <source>
        <dbReference type="ARBA" id="ARBA00022723"/>
    </source>
</evidence>
<dbReference type="GO" id="GO:0006412">
    <property type="term" value="P:translation"/>
    <property type="evidence" value="ECO:0007669"/>
    <property type="project" value="UniProtKB-KW"/>
</dbReference>
<evidence type="ECO:0000259" key="11">
    <source>
        <dbReference type="PROSITE" id="PS50975"/>
    </source>
</evidence>
<keyword evidence="6 10" id="KW-0067">ATP-binding</keyword>
<evidence type="ECO:0000256" key="8">
    <source>
        <dbReference type="ARBA" id="ARBA00022917"/>
    </source>
</evidence>
<evidence type="ECO:0000313" key="12">
    <source>
        <dbReference type="EMBL" id="AYN66151.1"/>
    </source>
</evidence>
<dbReference type="KEGG" id="emar:D1013_01525"/>
<dbReference type="PANTHER" id="PTHR21621">
    <property type="entry name" value="RIBOSOMAL PROTEIN S6 MODIFICATION PROTEIN"/>
    <property type="match status" value="1"/>
</dbReference>
<keyword evidence="5 10" id="KW-0547">Nucleotide-binding</keyword>
<dbReference type="InterPro" id="IPR004666">
    <property type="entry name" value="Rp_bS6_RimK/Lys_biosynth_LsyX"/>
</dbReference>
<dbReference type="InterPro" id="IPR011761">
    <property type="entry name" value="ATP-grasp"/>
</dbReference>
<dbReference type="GO" id="GO:0018169">
    <property type="term" value="F:ribosomal S6-glutamic acid ligase activity"/>
    <property type="evidence" value="ECO:0007669"/>
    <property type="project" value="TreeGrafter"/>
</dbReference>
<dbReference type="OrthoDB" id="3865600at2"/>
<dbReference type="GO" id="GO:0046872">
    <property type="term" value="F:metal ion binding"/>
    <property type="evidence" value="ECO:0007669"/>
    <property type="project" value="UniProtKB-KW"/>
</dbReference>
<dbReference type="NCBIfam" id="TIGR00768">
    <property type="entry name" value="rimK_fam"/>
    <property type="match status" value="1"/>
</dbReference>
<dbReference type="Proteomes" id="UP000276309">
    <property type="component" value="Chromosome"/>
</dbReference>
<dbReference type="InterPro" id="IPR013815">
    <property type="entry name" value="ATP_grasp_subdomain_1"/>
</dbReference>
<evidence type="ECO:0000256" key="9">
    <source>
        <dbReference type="ARBA" id="ARBA00023211"/>
    </source>
</evidence>
<sequence length="297" mass="33041">MDIGLLSVSNNVYSTQRIAEEARYLGHYIEQIDHTKCTVKLGGSKPQVLYQEEDIIDEFDAIIPRIGTKVTNHGVAIVKQFELNRVFSAARSLSIARARNKVRTLQLLSQNQIAIPQTLFAIDPENIEQQIQMLGGPPLIIKIQEGTHGLGVILAESLKSAKSIIDTFYKMDSGILLQEYIEESNGEDLRIFVVGHKVVASMKRMSTLEDFRSNVHRGGQTEKVKLSKKEESMAIDAAKHLGLGVAGIDLIRSKRGPLLLEVNASPGLRGIEAVTGINVAKEIILYVEKNFRNNKWR</sequence>
<dbReference type="Gene3D" id="3.30.470.20">
    <property type="entry name" value="ATP-grasp fold, B domain"/>
    <property type="match status" value="1"/>
</dbReference>
<keyword evidence="13" id="KW-1185">Reference proteome</keyword>
<proteinExistence type="predicted"/>
<keyword evidence="9" id="KW-0464">Manganese</keyword>
<evidence type="ECO:0000256" key="10">
    <source>
        <dbReference type="PROSITE-ProRule" id="PRU00409"/>
    </source>
</evidence>
<organism evidence="12 13">
    <name type="scientific">Euzebyella marina</name>
    <dbReference type="NCBI Taxonomy" id="1761453"/>
    <lineage>
        <taxon>Bacteria</taxon>
        <taxon>Pseudomonadati</taxon>
        <taxon>Bacteroidota</taxon>
        <taxon>Flavobacteriia</taxon>
        <taxon>Flavobacteriales</taxon>
        <taxon>Flavobacteriaceae</taxon>
        <taxon>Euzebyella</taxon>
    </lineage>
</organism>
<evidence type="ECO:0000256" key="2">
    <source>
        <dbReference type="ARBA" id="ARBA00001946"/>
    </source>
</evidence>
<dbReference type="SUPFAM" id="SSF56059">
    <property type="entry name" value="Glutathione synthetase ATP-binding domain-like"/>
    <property type="match status" value="1"/>
</dbReference>
<dbReference type="InterPro" id="IPR041107">
    <property type="entry name" value="Rimk_N"/>
</dbReference>
<dbReference type="RefSeq" id="WP_121847203.1">
    <property type="nucleotide sequence ID" value="NZ_CP032050.1"/>
</dbReference>
<dbReference type="GO" id="GO:0009432">
    <property type="term" value="P:SOS response"/>
    <property type="evidence" value="ECO:0007669"/>
    <property type="project" value="TreeGrafter"/>
</dbReference>
<dbReference type="Gene3D" id="3.30.1490.20">
    <property type="entry name" value="ATP-grasp fold, A domain"/>
    <property type="match status" value="1"/>
</dbReference>
<dbReference type="InterPro" id="IPR013651">
    <property type="entry name" value="ATP-grasp_RimK-type"/>
</dbReference>
<accession>A0A3G2L1Q3</accession>
<dbReference type="EMBL" id="CP032050">
    <property type="protein sequence ID" value="AYN66151.1"/>
    <property type="molecule type" value="Genomic_DNA"/>
</dbReference>
<name>A0A3G2L1Q3_9FLAO</name>
<reference evidence="12 13" key="1">
    <citation type="submission" date="2018-08" db="EMBL/GenBank/DDBJ databases">
        <title>The reduced genetic potential of extracellular carbohydrate catabolism in Euzebyella marina RN62, a Flavobacteriia bacterium isolated from the hadal water.</title>
        <authorList>
            <person name="Xue C."/>
        </authorList>
    </citation>
    <scope>NUCLEOTIDE SEQUENCE [LARGE SCALE GENOMIC DNA]</scope>
    <source>
        <strain evidence="12 13">RN62</strain>
    </source>
</reference>
<gene>
    <name evidence="12" type="ORF">D1013_01525</name>
</gene>
<dbReference type="PROSITE" id="PS50975">
    <property type="entry name" value="ATP_GRASP"/>
    <property type="match status" value="1"/>
</dbReference>
<evidence type="ECO:0000256" key="6">
    <source>
        <dbReference type="ARBA" id="ARBA00022840"/>
    </source>
</evidence>
<comment type="cofactor">
    <cofactor evidence="1">
        <name>Mn(2+)</name>
        <dbReference type="ChEBI" id="CHEBI:29035"/>
    </cofactor>
</comment>
<evidence type="ECO:0000313" key="13">
    <source>
        <dbReference type="Proteomes" id="UP000276309"/>
    </source>
</evidence>
<keyword evidence="7" id="KW-0460">Magnesium</keyword>
<evidence type="ECO:0000256" key="7">
    <source>
        <dbReference type="ARBA" id="ARBA00022842"/>
    </source>
</evidence>
<comment type="cofactor">
    <cofactor evidence="2">
        <name>Mg(2+)</name>
        <dbReference type="ChEBI" id="CHEBI:18420"/>
    </cofactor>
</comment>
<dbReference type="AlphaFoldDB" id="A0A3G2L1Q3"/>
<dbReference type="GO" id="GO:0005524">
    <property type="term" value="F:ATP binding"/>
    <property type="evidence" value="ECO:0007669"/>
    <property type="project" value="UniProtKB-UniRule"/>
</dbReference>
<dbReference type="GO" id="GO:0005737">
    <property type="term" value="C:cytoplasm"/>
    <property type="evidence" value="ECO:0007669"/>
    <property type="project" value="TreeGrafter"/>
</dbReference>
<feature type="domain" description="ATP-grasp" evidence="11">
    <location>
        <begin position="105"/>
        <end position="288"/>
    </location>
</feature>
<protein>
    <submittedName>
        <fullName evidence="12">RimK family alpha-L-glutamate ligase</fullName>
    </submittedName>
</protein>
<evidence type="ECO:0000256" key="1">
    <source>
        <dbReference type="ARBA" id="ARBA00001936"/>
    </source>
</evidence>
<evidence type="ECO:0000256" key="3">
    <source>
        <dbReference type="ARBA" id="ARBA00022598"/>
    </source>
</evidence>
<dbReference type="PANTHER" id="PTHR21621:SF7">
    <property type="entry name" value="RIBOSOMAL PROTEIN BS6--L-GLUTAMATE LIGASE"/>
    <property type="match status" value="1"/>
</dbReference>